<gene>
    <name evidence="3" type="ORF">C1SCF055_LOCUS36961</name>
</gene>
<feature type="compositionally biased region" description="Basic and acidic residues" evidence="2">
    <location>
        <begin position="219"/>
        <end position="233"/>
    </location>
</feature>
<feature type="compositionally biased region" description="Acidic residues" evidence="2">
    <location>
        <begin position="99"/>
        <end position="108"/>
    </location>
</feature>
<sequence length="1275" mass="141991">MPRPAAAKCPRPSCDVERVHLEWKDTPAVRIKIYRNKMSLVCQKDKIKLDAWTCNSMLSFIKMKTHKNLGSADRDFLKLQRILDPEIQPRHRHGVPSEASDDADEDGLELPMGEDGHTLGPEDLVVFNSDDQESESEDDSWFDQMIEKNLNGFPDSLEDSQPATDSQVELPTDSQLPMDSQVLQFHEDVDWLGAPTSPPKDVDQEVVRPVARPLKISEEKLLANYGDDQKTPEKPSSMDPVVVADSPASVPATPVDSKANKAQRIAFLKAQLAALEDDSDRCAKKEVVPAESSTDKKQVWLVSDSLPLAGDCDQTLPMHLDSDEIPSSVGVLLEREESQMKTGGSKDLTPHEHETAGGQVLTRRPQLRVAAEEKADKLAEKEGKKQPAPKVDEQKVSQKRPMHTPERRKLFKDDDDMVVTPAKATDGSVPSPPVKQDRKRPKRAAVKSKAKEPKARRSTENPKFPAKELAKTSQHEKKGDKNGKDTDKEGGKEGDQEGDKEIKPVRPPSQKLQKWAHEHLVEAKQDSSAWFFVIKLFEGTKVAERSCDTKMMTHFSFSMYWRTRRVGLLQKQVDYMGGDKGTKCKEAESDEVTAFKDALKDLVPNVFTPLGEDNFLPLLGAQAMVKRKAWQARLAMEAELARLLAEENSMEEDKVAPGETGSTVEDVDRVKLAAALQQIELLKGGQGTPSTAGTKGTPSSAAKGSTPPPATSKSSATPPSGVAKAKAKADGEVQLQDDWIQPTRETEPEDGGKVQAPAEGVESRSEENLYSTGKGITADLKGKMRVAMQKALEKNLKKKKRDADNTVACRDAIRQARVTRVKSKGLDKMRRVNLNRSESGVHHVFKTFGQSIDVKISKTDLPNKGGYPYVKFRDWLRYLIEYDNLENIVGVRDLEDMKKILTTFWGRFEKLHPDHVICGRPDGVDGFQRCMTIPVLYHGDEGRGLKKKQLMVLSTHGVIGKGTKASQVSHTKEELADPLGPLRLNLIGNTNCNHFLQCVMGINMYNDCPEAFEHMLNLQATEFAELFWKGEEIKGDRYYICCIGIKGDSPFLGKSGNFERSFTRRPRAPSSRTPAVGICHRCVAGKEDYAPDGIQVDVPFEELGVEFPIWRRTVGCVRPYTNPSPLLKIPFENSGDQTDMWKFDLFHNFHSGVGKYFASSAVITCLELVEASIEESFRMITMDFQDYCSKNKESPYHKKITKALLGVENSFKVEAAVAINMFVSSLYREGVFIPSDKAERIGSAGLLFLRLYAELARITYDRTFLAVRTALNDAV</sequence>
<feature type="compositionally biased region" description="Low complexity" evidence="2">
    <location>
        <begin position="711"/>
        <end position="721"/>
    </location>
</feature>
<dbReference type="EMBL" id="CAMXCT030005246">
    <property type="protein sequence ID" value="CAL4799148.1"/>
    <property type="molecule type" value="Genomic_DNA"/>
</dbReference>
<proteinExistence type="predicted"/>
<evidence type="ECO:0000313" key="3">
    <source>
        <dbReference type="EMBL" id="CAI4011836.1"/>
    </source>
</evidence>
<feature type="region of interest" description="Disordered" evidence="2">
    <location>
        <begin position="682"/>
        <end position="769"/>
    </location>
</feature>
<feature type="region of interest" description="Disordered" evidence="2">
    <location>
        <begin position="219"/>
        <end position="258"/>
    </location>
</feature>
<evidence type="ECO:0000256" key="1">
    <source>
        <dbReference type="SAM" id="Coils"/>
    </source>
</evidence>
<evidence type="ECO:0000256" key="2">
    <source>
        <dbReference type="SAM" id="MobiDB-lite"/>
    </source>
</evidence>
<accession>A0A9P1DLR8</accession>
<feature type="compositionally biased region" description="Basic and acidic residues" evidence="2">
    <location>
        <begin position="370"/>
        <end position="396"/>
    </location>
</feature>
<feature type="compositionally biased region" description="Polar residues" evidence="2">
    <location>
        <begin position="159"/>
        <end position="171"/>
    </location>
</feature>
<evidence type="ECO:0000313" key="5">
    <source>
        <dbReference type="Proteomes" id="UP001152797"/>
    </source>
</evidence>
<organism evidence="3">
    <name type="scientific">Cladocopium goreaui</name>
    <dbReference type="NCBI Taxonomy" id="2562237"/>
    <lineage>
        <taxon>Eukaryota</taxon>
        <taxon>Sar</taxon>
        <taxon>Alveolata</taxon>
        <taxon>Dinophyceae</taxon>
        <taxon>Suessiales</taxon>
        <taxon>Symbiodiniaceae</taxon>
        <taxon>Cladocopium</taxon>
    </lineage>
</organism>
<dbReference type="Proteomes" id="UP001152797">
    <property type="component" value="Unassembled WGS sequence"/>
</dbReference>
<feature type="region of interest" description="Disordered" evidence="2">
    <location>
        <begin position="331"/>
        <end position="514"/>
    </location>
</feature>
<feature type="coiled-coil region" evidence="1">
    <location>
        <begin position="258"/>
        <end position="285"/>
    </location>
</feature>
<feature type="non-terminal residue" evidence="3">
    <location>
        <position position="1"/>
    </location>
</feature>
<protein>
    <submittedName>
        <fullName evidence="3">Uncharacterized protein</fullName>
    </submittedName>
</protein>
<dbReference type="AlphaFoldDB" id="A0A9P1DLR8"/>
<dbReference type="EMBL" id="CAMXCT010005246">
    <property type="protein sequence ID" value="CAI4011836.1"/>
    <property type="molecule type" value="Genomic_DNA"/>
</dbReference>
<keyword evidence="5" id="KW-1185">Reference proteome</keyword>
<feature type="region of interest" description="Disordered" evidence="2">
    <location>
        <begin position="87"/>
        <end position="119"/>
    </location>
</feature>
<reference evidence="4" key="2">
    <citation type="submission" date="2024-04" db="EMBL/GenBank/DDBJ databases">
        <authorList>
            <person name="Chen Y."/>
            <person name="Shah S."/>
            <person name="Dougan E. K."/>
            <person name="Thang M."/>
            <person name="Chan C."/>
        </authorList>
    </citation>
    <scope>NUCLEOTIDE SEQUENCE [LARGE SCALE GENOMIC DNA]</scope>
</reference>
<keyword evidence="1" id="KW-0175">Coiled coil</keyword>
<evidence type="ECO:0000313" key="4">
    <source>
        <dbReference type="EMBL" id="CAL1165211.1"/>
    </source>
</evidence>
<feature type="compositionally biased region" description="Basic and acidic residues" evidence="2">
    <location>
        <begin position="449"/>
        <end position="504"/>
    </location>
</feature>
<feature type="region of interest" description="Disordered" evidence="2">
    <location>
        <begin position="151"/>
        <end position="171"/>
    </location>
</feature>
<feature type="compositionally biased region" description="Polar residues" evidence="2">
    <location>
        <begin position="688"/>
        <end position="702"/>
    </location>
</feature>
<feature type="compositionally biased region" description="Basic residues" evidence="2">
    <location>
        <begin position="437"/>
        <end position="448"/>
    </location>
</feature>
<comment type="caution">
    <text evidence="3">The sequence shown here is derived from an EMBL/GenBank/DDBJ whole genome shotgun (WGS) entry which is preliminary data.</text>
</comment>
<feature type="compositionally biased region" description="Low complexity" evidence="2">
    <location>
        <begin position="239"/>
        <end position="255"/>
    </location>
</feature>
<feature type="compositionally biased region" description="Basic and acidic residues" evidence="2">
    <location>
        <begin position="403"/>
        <end position="412"/>
    </location>
</feature>
<name>A0A9P1DLR8_9DINO</name>
<reference evidence="3" key="1">
    <citation type="submission" date="2022-10" db="EMBL/GenBank/DDBJ databases">
        <authorList>
            <person name="Chen Y."/>
            <person name="Dougan E. K."/>
            <person name="Chan C."/>
            <person name="Rhodes N."/>
            <person name="Thang M."/>
        </authorList>
    </citation>
    <scope>NUCLEOTIDE SEQUENCE</scope>
</reference>
<dbReference type="EMBL" id="CAMXCT020005246">
    <property type="protein sequence ID" value="CAL1165211.1"/>
    <property type="molecule type" value="Genomic_DNA"/>
</dbReference>